<reference evidence="3 4" key="1">
    <citation type="journal article" date="2015" name="Antonie Van Leeuwenhoek">
        <title>Lampropedia puyangensis sp. nov., isolated from symptomatic bark of Populus ? euramericana canker and emended description of Lampropedia hyalina (Ehrenberg 1832) Lee et al. 2004.</title>
        <authorList>
            <person name="Li Y."/>
            <person name="Wang T."/>
            <person name="Piao C.G."/>
            <person name="Wang L.F."/>
            <person name="Tian G.Z."/>
            <person name="Zhu T.H."/>
            <person name="Guo M.W."/>
        </authorList>
    </citation>
    <scope>NUCLEOTIDE SEQUENCE [LARGE SCALE GENOMIC DNA]</scope>
    <source>
        <strain evidence="3 4">2-bin</strain>
    </source>
</reference>
<dbReference type="PANTHER" id="PTHR19328">
    <property type="entry name" value="HEDGEHOG-INTERACTING PROTEIN"/>
    <property type="match status" value="1"/>
</dbReference>
<dbReference type="Gene3D" id="2.120.10.30">
    <property type="entry name" value="TolB, C-terminal domain"/>
    <property type="match status" value="1"/>
</dbReference>
<evidence type="ECO:0000313" key="3">
    <source>
        <dbReference type="EMBL" id="THT97476.1"/>
    </source>
</evidence>
<dbReference type="AlphaFoldDB" id="A0A4S8ESQ2"/>
<proteinExistence type="predicted"/>
<accession>A0A4S8ESQ2</accession>
<feature type="compositionally biased region" description="Pro residues" evidence="1">
    <location>
        <begin position="392"/>
        <end position="401"/>
    </location>
</feature>
<evidence type="ECO:0000259" key="2">
    <source>
        <dbReference type="Pfam" id="PF07995"/>
    </source>
</evidence>
<dbReference type="SUPFAM" id="SSF50952">
    <property type="entry name" value="Soluble quinoprotein glucose dehydrogenase"/>
    <property type="match status" value="1"/>
</dbReference>
<dbReference type="InterPro" id="IPR011041">
    <property type="entry name" value="Quinoprot_gluc/sorb_DH_b-prop"/>
</dbReference>
<dbReference type="OrthoDB" id="9770043at2"/>
<feature type="region of interest" description="Disordered" evidence="1">
    <location>
        <begin position="367"/>
        <end position="418"/>
    </location>
</feature>
<evidence type="ECO:0000313" key="4">
    <source>
        <dbReference type="Proteomes" id="UP000308917"/>
    </source>
</evidence>
<feature type="domain" description="Glucose/Sorbosone dehydrogenase" evidence="2">
    <location>
        <begin position="5"/>
        <end position="333"/>
    </location>
</feature>
<protein>
    <submittedName>
        <fullName evidence="3">PQQ-dependent sugar dehydrogenase</fullName>
    </submittedName>
</protein>
<organism evidence="3 4">
    <name type="scientific">Lampropedia puyangensis</name>
    <dbReference type="NCBI Taxonomy" id="1330072"/>
    <lineage>
        <taxon>Bacteria</taxon>
        <taxon>Pseudomonadati</taxon>
        <taxon>Pseudomonadota</taxon>
        <taxon>Betaproteobacteria</taxon>
        <taxon>Burkholderiales</taxon>
        <taxon>Comamonadaceae</taxon>
        <taxon>Lampropedia</taxon>
    </lineage>
</organism>
<dbReference type="InterPro" id="IPR011042">
    <property type="entry name" value="6-blade_b-propeller_TolB-like"/>
</dbReference>
<sequence length="418" mass="45012">MAYGLRHPWAVAFLPSGDFLVTEQEGSMRIVDTQGRVGPPLTGVPAVDYAGQGGLLDVALDRDFLANRRLYFCYAQSDAGSGGSRSTTALASATLNERQDRLEHVQVLFHQSPSVRSNQHFGCRIAQAQDGSLFLTLGDRFIARDQAQRTSNHLGSIVRLQPNGSASPDNPFVDKRGGLPETWSWGHRNPLGAVITPDGELWTHEAGAQGGDEFNHIRGGANYGWPVVSYGVGQPKNANRAGMEPPVHYWRDELQPSGLAYLNSDRYGPEWQDSFFLGSLTYGALVRLKVVDDKVQEQEWLKVAPGTGVRDVRQGPDGLLYVLIDGPDGRLLRIEPTHAEDNTLPPFDESDAPTHSGQLVDSPAVVVPQESVLPQSLTDHAAAAGKGKSPVPLSPSSPPPTGANEAVAVPLDVPKASQ</sequence>
<comment type="caution">
    <text evidence="3">The sequence shown here is derived from an EMBL/GenBank/DDBJ whole genome shotgun (WGS) entry which is preliminary data.</text>
</comment>
<dbReference type="Pfam" id="PF07995">
    <property type="entry name" value="GSDH"/>
    <property type="match status" value="1"/>
</dbReference>
<dbReference type="PANTHER" id="PTHR19328:SF75">
    <property type="entry name" value="ALDOSE SUGAR DEHYDROGENASE YLII"/>
    <property type="match status" value="1"/>
</dbReference>
<feature type="region of interest" description="Disordered" evidence="1">
    <location>
        <begin position="340"/>
        <end position="359"/>
    </location>
</feature>
<keyword evidence="4" id="KW-1185">Reference proteome</keyword>
<dbReference type="EMBL" id="STFG01000028">
    <property type="protein sequence ID" value="THT97476.1"/>
    <property type="molecule type" value="Genomic_DNA"/>
</dbReference>
<dbReference type="Proteomes" id="UP000308917">
    <property type="component" value="Unassembled WGS sequence"/>
</dbReference>
<evidence type="ECO:0000256" key="1">
    <source>
        <dbReference type="SAM" id="MobiDB-lite"/>
    </source>
</evidence>
<name>A0A4S8ESQ2_9BURK</name>
<gene>
    <name evidence="3" type="ORF">E9531_15895</name>
</gene>
<dbReference type="InterPro" id="IPR012938">
    <property type="entry name" value="Glc/Sorbosone_DH"/>
</dbReference>